<reference evidence="2 3" key="1">
    <citation type="journal article" date="2010" name="Nat. Commun.">
        <title>The complete sequence of the smallest known nuclear genome from the microsporidian Encephalitozoon intestinalis.</title>
        <authorList>
            <person name="Corradi N."/>
            <person name="Pombert J.-F."/>
            <person name="Farinelli L."/>
            <person name="Didier E.S."/>
            <person name="Keeling P.J."/>
        </authorList>
    </citation>
    <scope>NUCLEOTIDE SEQUENCE [LARGE SCALE GENOMIC DNA]</scope>
    <source>
        <strain evidence="2 3">ATCC 50506</strain>
    </source>
</reference>
<dbReference type="OrthoDB" id="2187855at2759"/>
<keyword evidence="3" id="KW-1185">Reference proteome</keyword>
<keyword evidence="1" id="KW-0175">Coiled coil</keyword>
<dbReference type="RefSeq" id="XP_003073082.1">
    <property type="nucleotide sequence ID" value="XM_003073036.1"/>
</dbReference>
<protein>
    <submittedName>
        <fullName evidence="2">Uncharacterized protein</fullName>
    </submittedName>
</protein>
<dbReference type="GeneID" id="9697896"/>
<dbReference type="VEuPathDB" id="MicrosporidiaDB:Eint_061150"/>
<evidence type="ECO:0000256" key="1">
    <source>
        <dbReference type="SAM" id="Coils"/>
    </source>
</evidence>
<dbReference type="EMBL" id="CP001947">
    <property type="protein sequence ID" value="ADM11722.1"/>
    <property type="molecule type" value="Genomic_DNA"/>
</dbReference>
<dbReference type="KEGG" id="ein:Eint_061150"/>
<evidence type="ECO:0000313" key="3">
    <source>
        <dbReference type="Proteomes" id="UP000002313"/>
    </source>
</evidence>
<proteinExistence type="predicted"/>
<organism evidence="2 3">
    <name type="scientific">Encephalitozoon intestinalis (strain ATCC 50506)</name>
    <name type="common">Microsporidian parasite</name>
    <name type="synonym">Septata intestinalis</name>
    <dbReference type="NCBI Taxonomy" id="876142"/>
    <lineage>
        <taxon>Eukaryota</taxon>
        <taxon>Fungi</taxon>
        <taxon>Fungi incertae sedis</taxon>
        <taxon>Microsporidia</taxon>
        <taxon>Unikaryonidae</taxon>
        <taxon>Encephalitozoon</taxon>
    </lineage>
</organism>
<feature type="coiled-coil region" evidence="1">
    <location>
        <begin position="30"/>
        <end position="57"/>
    </location>
</feature>
<dbReference type="Proteomes" id="UP000002313">
    <property type="component" value="Chromosome VI"/>
</dbReference>
<reference evidence="2 3" key="2">
    <citation type="journal article" date="2012" name="Proc. Natl. Acad. Sci. U.S.A.">
        <title>Gain and loss of multiple functionally related, horizontally transferred genes in the reduced genomes of two microsporidian parasites.</title>
        <authorList>
            <person name="Pombert J.-F."/>
            <person name="Selman M."/>
            <person name="Burki F."/>
            <person name="Bardell F.T."/>
            <person name="Farinelli L."/>
            <person name="Solter L.F."/>
            <person name="Whitman D.W."/>
            <person name="Weiss L.M."/>
            <person name="Corradi N."/>
            <person name="Keeling P.J."/>
        </authorList>
    </citation>
    <scope>NUCLEOTIDE SEQUENCE [LARGE SCALE GENOMIC DNA]</scope>
    <source>
        <strain evidence="2 3">ATCC 50506</strain>
    </source>
</reference>
<evidence type="ECO:0000313" key="2">
    <source>
        <dbReference type="EMBL" id="ADM11722.1"/>
    </source>
</evidence>
<dbReference type="AlphaFoldDB" id="E0S7P3"/>
<accession>E0S7P3</accession>
<sequence length="99" mass="11657">MKITDLQNEVNHLLFLYFTSIGVIQRDAGLGDIYDKMEELKREIDDCRKRIMRLMDSEEVDVELCNDYKEIITEGKEFVRDGLSFLDKLLKKDYGPGNY</sequence>
<dbReference type="HOGENOM" id="CLU_188567_0_0_1"/>
<name>E0S7P3_ENCIT</name>
<gene>
    <name evidence="2" type="ORF">Eint_061150</name>
</gene>